<evidence type="ECO:0000313" key="8">
    <source>
        <dbReference type="EMBL" id="KAG7367816.1"/>
    </source>
</evidence>
<sequence>MVSSGPSSAFFPQDVAIGTHIRSVSSSSPSSSSNTYNPLHPIDEFALFQNATTTTTTTTTVPMSTQSPVFNNNNNNNATTQQQQQQQQQQSDTILMQNQASWDPTTIALTIISPILLVVIFVLCTRGSVPGREHWRGEQIREAARRIRQARMIKKQRLDMTPEERQVQIQTNMRTMTVVGKDIHTGHLRLNCIGQFNIELDDDNTNIEHQHQQQEQEKQWIHDTTIKTLPTEDTEDIVLVENDSENDSDSDCDDCAMTNNNDNNDNNNNTNSIFRNPNNNNNNNNINIKDDDRSTTAKTDIMPLHSKGSEDTADTLHGSSPIAEEEEDVCHICLDTFEIGDVVMWSRRQRRSRSSSKRQSKLPVGCCKDRDDYDTTPLGCRHVFHQECLMPWLMEKRENECPSCRSPFILDKPNIDTSMTIEESINTNTEHSHHEGVEVDHDGTIQVIMGDGSRTTINETDTVDIEAPVVKNTSSDETNTDDDDDDDDDTMNSIEEGYSYVIAKGLIQKVPNRYGSLAGPVPFRPMSKQSLQIQK</sequence>
<protein>
    <submittedName>
        <fullName evidence="7">Ring finger domain containing protein</fullName>
    </submittedName>
</protein>
<feature type="domain" description="RING-type" evidence="6">
    <location>
        <begin position="330"/>
        <end position="405"/>
    </location>
</feature>
<evidence type="ECO:0000256" key="2">
    <source>
        <dbReference type="ARBA" id="ARBA00022771"/>
    </source>
</evidence>
<accession>A0A9K3KCW1</accession>
<evidence type="ECO:0000256" key="4">
    <source>
        <dbReference type="PROSITE-ProRule" id="PRU00175"/>
    </source>
</evidence>
<dbReference type="PANTHER" id="PTHR14155:SF627">
    <property type="entry name" value="OS06G0192800 PROTEIN"/>
    <property type="match status" value="1"/>
</dbReference>
<evidence type="ECO:0000256" key="5">
    <source>
        <dbReference type="SAM" id="MobiDB-lite"/>
    </source>
</evidence>
<dbReference type="SMART" id="SM00744">
    <property type="entry name" value="RINGv"/>
    <property type="match status" value="1"/>
</dbReference>
<keyword evidence="1" id="KW-0479">Metal-binding</keyword>
<feature type="compositionally biased region" description="Polar residues" evidence="5">
    <location>
        <begin position="61"/>
        <end position="70"/>
    </location>
</feature>
<organism evidence="7 9">
    <name type="scientific">Nitzschia inconspicua</name>
    <dbReference type="NCBI Taxonomy" id="303405"/>
    <lineage>
        <taxon>Eukaryota</taxon>
        <taxon>Sar</taxon>
        <taxon>Stramenopiles</taxon>
        <taxon>Ochrophyta</taxon>
        <taxon>Bacillariophyta</taxon>
        <taxon>Bacillariophyceae</taxon>
        <taxon>Bacillariophycidae</taxon>
        <taxon>Bacillariales</taxon>
        <taxon>Bacillariaceae</taxon>
        <taxon>Nitzschia</taxon>
    </lineage>
</organism>
<evidence type="ECO:0000256" key="1">
    <source>
        <dbReference type="ARBA" id="ARBA00022723"/>
    </source>
</evidence>
<comment type="caution">
    <text evidence="7">The sequence shown here is derived from an EMBL/GenBank/DDBJ whole genome shotgun (WGS) entry which is preliminary data.</text>
</comment>
<dbReference type="EMBL" id="JAGRRH010000006">
    <property type="protein sequence ID" value="KAG7367816.1"/>
    <property type="molecule type" value="Genomic_DNA"/>
</dbReference>
<feature type="compositionally biased region" description="Acidic residues" evidence="5">
    <location>
        <begin position="243"/>
        <end position="254"/>
    </location>
</feature>
<dbReference type="SMART" id="SM00184">
    <property type="entry name" value="RING"/>
    <property type="match status" value="1"/>
</dbReference>
<keyword evidence="9" id="KW-1185">Reference proteome</keyword>
<feature type="region of interest" description="Disordered" evidence="5">
    <location>
        <begin position="460"/>
        <end position="495"/>
    </location>
</feature>
<reference evidence="7" key="2">
    <citation type="submission" date="2021-04" db="EMBL/GenBank/DDBJ databases">
        <authorList>
            <person name="Podell S."/>
        </authorList>
    </citation>
    <scope>NUCLEOTIDE SEQUENCE</scope>
    <source>
        <strain evidence="7">Hildebrandi</strain>
    </source>
</reference>
<dbReference type="EMBL" id="JAGRRH010000026">
    <property type="protein sequence ID" value="KAG7340944.1"/>
    <property type="molecule type" value="Genomic_DNA"/>
</dbReference>
<dbReference type="Proteomes" id="UP000693970">
    <property type="component" value="Unassembled WGS sequence"/>
</dbReference>
<evidence type="ECO:0000313" key="9">
    <source>
        <dbReference type="Proteomes" id="UP000693970"/>
    </source>
</evidence>
<evidence type="ECO:0000259" key="6">
    <source>
        <dbReference type="PROSITE" id="PS50089"/>
    </source>
</evidence>
<proteinExistence type="predicted"/>
<feature type="region of interest" description="Disordered" evidence="5">
    <location>
        <begin position="243"/>
        <end position="295"/>
    </location>
</feature>
<dbReference type="PANTHER" id="PTHR14155">
    <property type="entry name" value="RING FINGER DOMAIN-CONTAINING"/>
    <property type="match status" value="1"/>
</dbReference>
<name>A0A9K3KCW1_9STRA</name>
<dbReference type="OrthoDB" id="45856at2759"/>
<feature type="compositionally biased region" description="Acidic residues" evidence="5">
    <location>
        <begin position="478"/>
        <end position="490"/>
    </location>
</feature>
<feature type="compositionally biased region" description="Low complexity" evidence="5">
    <location>
        <begin position="259"/>
        <end position="287"/>
    </location>
</feature>
<gene>
    <name evidence="7" type="ORF">IV203_022895</name>
    <name evidence="8" type="ORF">IV203_030559</name>
</gene>
<evidence type="ECO:0000313" key="7">
    <source>
        <dbReference type="EMBL" id="KAG7340944.1"/>
    </source>
</evidence>
<keyword evidence="2 4" id="KW-0863">Zinc-finger</keyword>
<dbReference type="InterPro" id="IPR011016">
    <property type="entry name" value="Znf_RING-CH"/>
</dbReference>
<feature type="region of interest" description="Disordered" evidence="5">
    <location>
        <begin position="56"/>
        <end position="92"/>
    </location>
</feature>
<dbReference type="Pfam" id="PF13639">
    <property type="entry name" value="zf-RING_2"/>
    <property type="match status" value="1"/>
</dbReference>
<dbReference type="PROSITE" id="PS50089">
    <property type="entry name" value="ZF_RING_2"/>
    <property type="match status" value="1"/>
</dbReference>
<dbReference type="InterPro" id="IPR001841">
    <property type="entry name" value="Znf_RING"/>
</dbReference>
<feature type="compositionally biased region" description="Low complexity" evidence="5">
    <location>
        <begin position="71"/>
        <end position="90"/>
    </location>
</feature>
<dbReference type="InterPro" id="IPR053238">
    <property type="entry name" value="RING-H2_zinc_finger"/>
</dbReference>
<evidence type="ECO:0000256" key="3">
    <source>
        <dbReference type="ARBA" id="ARBA00022833"/>
    </source>
</evidence>
<dbReference type="GO" id="GO:0008270">
    <property type="term" value="F:zinc ion binding"/>
    <property type="evidence" value="ECO:0007669"/>
    <property type="project" value="UniProtKB-KW"/>
</dbReference>
<keyword evidence="3" id="KW-0862">Zinc</keyword>
<reference evidence="7" key="1">
    <citation type="journal article" date="2021" name="Sci. Rep.">
        <title>Diploid genomic architecture of Nitzschia inconspicua, an elite biomass production diatom.</title>
        <authorList>
            <person name="Oliver A."/>
            <person name="Podell S."/>
            <person name="Pinowska A."/>
            <person name="Traller J.C."/>
            <person name="Smith S.R."/>
            <person name="McClure R."/>
            <person name="Beliaev A."/>
            <person name="Bohutskyi P."/>
            <person name="Hill E.A."/>
            <person name="Rabines A."/>
            <person name="Zheng H."/>
            <person name="Allen L.Z."/>
            <person name="Kuo A."/>
            <person name="Grigoriev I.V."/>
            <person name="Allen A.E."/>
            <person name="Hazlebeck D."/>
            <person name="Allen E.E."/>
        </authorList>
    </citation>
    <scope>NUCLEOTIDE SEQUENCE</scope>
    <source>
        <strain evidence="7">Hildebrandi</strain>
    </source>
</reference>
<dbReference type="AlphaFoldDB" id="A0A9K3KCW1"/>